<evidence type="ECO:0000256" key="6">
    <source>
        <dbReference type="SAM" id="MobiDB-lite"/>
    </source>
</evidence>
<dbReference type="GO" id="GO:0005634">
    <property type="term" value="C:nucleus"/>
    <property type="evidence" value="ECO:0007669"/>
    <property type="project" value="UniProtKB-SubCell"/>
</dbReference>
<feature type="compositionally biased region" description="Basic and acidic residues" evidence="6">
    <location>
        <begin position="352"/>
        <end position="366"/>
    </location>
</feature>
<dbReference type="Pfam" id="PF11785">
    <property type="entry name" value="Aft1_OSA"/>
    <property type="match status" value="1"/>
</dbReference>
<protein>
    <recommendedName>
        <fullName evidence="7">Transcription factor Aft1 osmotic stress domain-containing protein</fullName>
    </recommendedName>
</protein>
<dbReference type="PANTHER" id="PTHR19304">
    <property type="entry name" value="CYCLIC-AMP RESPONSE ELEMENT BINDING PROTEIN"/>
    <property type="match status" value="1"/>
</dbReference>
<feature type="compositionally biased region" description="Basic and acidic residues" evidence="6">
    <location>
        <begin position="480"/>
        <end position="503"/>
    </location>
</feature>
<feature type="region of interest" description="Disordered" evidence="6">
    <location>
        <begin position="480"/>
        <end position="588"/>
    </location>
</feature>
<proteinExistence type="predicted"/>
<feature type="domain" description="Transcription factor Aft1 osmotic stress" evidence="7">
    <location>
        <begin position="6"/>
        <end position="28"/>
    </location>
</feature>
<evidence type="ECO:0000313" key="8">
    <source>
        <dbReference type="EMBL" id="GCE99510.1"/>
    </source>
</evidence>
<dbReference type="SUPFAM" id="SSF57959">
    <property type="entry name" value="Leucine zipper domain"/>
    <property type="match status" value="1"/>
</dbReference>
<dbReference type="InterPro" id="IPR020956">
    <property type="entry name" value="TF_Aft1_OSM"/>
</dbReference>
<keyword evidence="4" id="KW-0539">Nucleus</keyword>
<organism evidence="8 9">
    <name type="scientific">Zygosaccharomyces mellis</name>
    <dbReference type="NCBI Taxonomy" id="42258"/>
    <lineage>
        <taxon>Eukaryota</taxon>
        <taxon>Fungi</taxon>
        <taxon>Dikarya</taxon>
        <taxon>Ascomycota</taxon>
        <taxon>Saccharomycotina</taxon>
        <taxon>Saccharomycetes</taxon>
        <taxon>Saccharomycetales</taxon>
        <taxon>Saccharomycetaceae</taxon>
        <taxon>Zygosaccharomyces</taxon>
    </lineage>
</organism>
<dbReference type="GO" id="GO:0003700">
    <property type="term" value="F:DNA-binding transcription factor activity"/>
    <property type="evidence" value="ECO:0007669"/>
    <property type="project" value="InterPro"/>
</dbReference>
<evidence type="ECO:0000256" key="2">
    <source>
        <dbReference type="ARBA" id="ARBA00023015"/>
    </source>
</evidence>
<evidence type="ECO:0000256" key="3">
    <source>
        <dbReference type="ARBA" id="ARBA00023163"/>
    </source>
</evidence>
<feature type="compositionally biased region" description="Low complexity" evidence="6">
    <location>
        <begin position="294"/>
        <end position="321"/>
    </location>
</feature>
<keyword evidence="5" id="KW-0175">Coiled coil</keyword>
<feature type="compositionally biased region" description="Polar residues" evidence="6">
    <location>
        <begin position="569"/>
        <end position="585"/>
    </location>
</feature>
<keyword evidence="9" id="KW-1185">Reference proteome</keyword>
<feature type="compositionally biased region" description="Low complexity" evidence="6">
    <location>
        <begin position="84"/>
        <end position="157"/>
    </location>
</feature>
<feature type="compositionally biased region" description="Polar residues" evidence="6">
    <location>
        <begin position="180"/>
        <end position="189"/>
    </location>
</feature>
<evidence type="ECO:0000256" key="5">
    <source>
        <dbReference type="SAM" id="Coils"/>
    </source>
</evidence>
<dbReference type="InterPro" id="IPR051027">
    <property type="entry name" value="bZIP_transcription_factors"/>
</dbReference>
<evidence type="ECO:0000259" key="7">
    <source>
        <dbReference type="Pfam" id="PF11785"/>
    </source>
</evidence>
<feature type="compositionally biased region" description="Polar residues" evidence="6">
    <location>
        <begin position="330"/>
        <end position="350"/>
    </location>
</feature>
<reference evidence="8 9" key="1">
    <citation type="submission" date="2019-01" db="EMBL/GenBank/DDBJ databases">
        <title>Draft Genome Sequencing of Zygosaccharomyces mellis Ca-7.</title>
        <authorList>
            <person name="Shiwa Y."/>
            <person name="Kanesaki Y."/>
            <person name="Ishige T."/>
            <person name="Mura K."/>
            <person name="Hori T."/>
            <person name="Tamura T."/>
        </authorList>
    </citation>
    <scope>NUCLEOTIDE SEQUENCE [LARGE SCALE GENOMIC DNA]</scope>
    <source>
        <strain evidence="8 9">Ca-7</strain>
    </source>
</reference>
<dbReference type="Gene3D" id="1.20.5.170">
    <property type="match status" value="1"/>
</dbReference>
<keyword evidence="2" id="KW-0805">Transcription regulation</keyword>
<feature type="coiled-coil region" evidence="5">
    <location>
        <begin position="396"/>
        <end position="423"/>
    </location>
</feature>
<sequence length="680" mass="74319">MSTTNQRNGVSAFDLEPNPFEQSFASTKEQQHGSNVSPSQSYLPQDVQHFQHHPESRPPLNVGRSSDGKSPFSYGSQKPNILSPPLLTPGGFRRLPPLLLSPSCVPSQNSGPNNNNNSSSNNGVGVGIVPAAQTAGVATNNSNNNSSTSIAGGSNNGPAPIKPEPSRTPSFFLNLPKTGLTPNESSLRTGLTPGILAPGQQHHHYPTLPALNGANQGHPQAKPGSVVSGGVTPAPFTPCLGSLLGFPGTTSPDHVGKPPLNFEGSYQAAVAQPMVDHDHSTNLVRAADNEQHLQHQQHIVQQQPQQHLKESSPGSPQSQQPLLIGRKRNTSNASKSSKVAKRSQSSTPNLAENRRFSKNEDTRPSMDEQGDTNEDDQERKRKEFLERNRLAASKFRRRKKEYIKRVETDLQFYQNEYENMGRVLDKLCGIIPGSLAPVPSSSLMSLLENSISHNDVPSSLSILAHIKQVVYETRYFQRNGRDPRREMESNHETDDEDRHRTDNESVGNVRSRNGSMADPTDLNRMKKTSSINYPGSVPANFTNTGFQSQHQQRHQSYHQHQEQPPHTAPMTTGSLPSFPTENGNFQGEIKNETTVPSMLPASLIDSKQSTSEQEVANTLGTIGSLPEVINNRQIGPTNDVQTQGQSHTDNMSELRHSSLVDLASQSMRAEPMLPKYPSTE</sequence>
<feature type="region of interest" description="Disordered" evidence="6">
    <location>
        <begin position="1"/>
        <end position="229"/>
    </location>
</feature>
<feature type="compositionally biased region" description="Polar residues" evidence="6">
    <location>
        <begin position="504"/>
        <end position="514"/>
    </location>
</feature>
<comment type="caution">
    <text evidence="8">The sequence shown here is derived from an EMBL/GenBank/DDBJ whole genome shotgun (WGS) entry which is preliminary data.</text>
</comment>
<comment type="subcellular location">
    <subcellularLocation>
        <location evidence="1">Nucleus</location>
    </subcellularLocation>
</comment>
<dbReference type="InterPro" id="IPR046347">
    <property type="entry name" value="bZIP_sf"/>
</dbReference>
<dbReference type="OrthoDB" id="295274at2759"/>
<evidence type="ECO:0000256" key="1">
    <source>
        <dbReference type="ARBA" id="ARBA00004123"/>
    </source>
</evidence>
<accession>A0A4C2E5Q5</accession>
<dbReference type="EMBL" id="BIMX01000010">
    <property type="protein sequence ID" value="GCE99510.1"/>
    <property type="molecule type" value="Genomic_DNA"/>
</dbReference>
<feature type="compositionally biased region" description="Polar residues" evidence="6">
    <location>
        <begin position="528"/>
        <end position="546"/>
    </location>
</feature>
<keyword evidence="3" id="KW-0804">Transcription</keyword>
<evidence type="ECO:0000256" key="4">
    <source>
        <dbReference type="ARBA" id="ARBA00023242"/>
    </source>
</evidence>
<dbReference type="CDD" id="cd14687">
    <property type="entry name" value="bZIP_ATF2"/>
    <property type="match status" value="1"/>
</dbReference>
<feature type="region of interest" description="Disordered" evidence="6">
    <location>
        <begin position="291"/>
        <end position="383"/>
    </location>
</feature>
<name>A0A4C2E5Q5_9SACH</name>
<evidence type="ECO:0000313" key="9">
    <source>
        <dbReference type="Proteomes" id="UP000301737"/>
    </source>
</evidence>
<feature type="compositionally biased region" description="Polar residues" evidence="6">
    <location>
        <begin position="20"/>
        <end position="43"/>
    </location>
</feature>
<gene>
    <name evidence="8" type="ORF">ZYGM_003719</name>
</gene>
<dbReference type="Proteomes" id="UP000301737">
    <property type="component" value="Unassembled WGS sequence"/>
</dbReference>
<dbReference type="AlphaFoldDB" id="A0A4C2E5Q5"/>